<dbReference type="CDD" id="cd00619">
    <property type="entry name" value="Terminator_NusB"/>
    <property type="match status" value="1"/>
</dbReference>
<dbReference type="InterPro" id="IPR011605">
    <property type="entry name" value="NusB_fam"/>
</dbReference>
<dbReference type="GO" id="GO:0031564">
    <property type="term" value="P:transcription antitermination"/>
    <property type="evidence" value="ECO:0007669"/>
    <property type="project" value="UniProtKB-KW"/>
</dbReference>
<evidence type="ECO:0000256" key="5">
    <source>
        <dbReference type="ARBA" id="ARBA00023163"/>
    </source>
</evidence>
<evidence type="ECO:0000256" key="2">
    <source>
        <dbReference type="ARBA" id="ARBA00022814"/>
    </source>
</evidence>
<dbReference type="PANTHER" id="PTHR11078:SF3">
    <property type="entry name" value="ANTITERMINATION NUSB DOMAIN-CONTAINING PROTEIN"/>
    <property type="match status" value="1"/>
</dbReference>
<evidence type="ECO:0000313" key="9">
    <source>
        <dbReference type="Proteomes" id="UP000011704"/>
    </source>
</evidence>
<dbReference type="HAMAP" id="MF_00073">
    <property type="entry name" value="NusB"/>
    <property type="match status" value="1"/>
</dbReference>
<organism evidence="8 9">
    <name type="scientific">Nitrospina gracilis (strain 3/211)</name>
    <dbReference type="NCBI Taxonomy" id="1266370"/>
    <lineage>
        <taxon>Bacteria</taxon>
        <taxon>Pseudomonadati</taxon>
        <taxon>Nitrospinota/Tectimicrobiota group</taxon>
        <taxon>Nitrospinota</taxon>
        <taxon>Nitrospinia</taxon>
        <taxon>Nitrospinales</taxon>
        <taxon>Nitrospinaceae</taxon>
        <taxon>Nitrospina</taxon>
    </lineage>
</organism>
<keyword evidence="2 6" id="KW-0889">Transcription antitermination</keyword>
<evidence type="ECO:0000259" key="7">
    <source>
        <dbReference type="Pfam" id="PF01029"/>
    </source>
</evidence>
<dbReference type="FunCoup" id="M1Z2L1">
    <property type="interactions" value="311"/>
</dbReference>
<keyword evidence="3 6" id="KW-0694">RNA-binding</keyword>
<gene>
    <name evidence="6 8" type="primary">nusB</name>
    <name evidence="8" type="ORF">NITGR_910037</name>
</gene>
<protein>
    <recommendedName>
        <fullName evidence="6">Transcription antitermination protein NusB</fullName>
    </recommendedName>
    <alternativeName>
        <fullName evidence="6">Antitermination factor NusB</fullName>
    </alternativeName>
</protein>
<evidence type="ECO:0000256" key="3">
    <source>
        <dbReference type="ARBA" id="ARBA00022884"/>
    </source>
</evidence>
<dbReference type="PANTHER" id="PTHR11078">
    <property type="entry name" value="N UTILIZATION SUBSTANCE PROTEIN B-RELATED"/>
    <property type="match status" value="1"/>
</dbReference>
<dbReference type="AlphaFoldDB" id="M1Z2L1"/>
<name>M1Z2L1_NITG3</name>
<dbReference type="NCBIfam" id="TIGR01951">
    <property type="entry name" value="nusB"/>
    <property type="match status" value="1"/>
</dbReference>
<evidence type="ECO:0000313" key="8">
    <source>
        <dbReference type="EMBL" id="CCQ91988.1"/>
    </source>
</evidence>
<comment type="similarity">
    <text evidence="1 6">Belongs to the NusB family.</text>
</comment>
<dbReference type="HOGENOM" id="CLU_087843_3_0_0"/>
<keyword evidence="4 6" id="KW-0805">Transcription regulation</keyword>
<comment type="function">
    <text evidence="6">Involved in transcription antitermination. Required for transcription of ribosomal RNA (rRNA) genes. Binds specifically to the boxA antiterminator sequence of the ribosomal RNA (rrn) operons.</text>
</comment>
<sequence>MGKRRYSRELVVKFLYLVDMNEGPVAEQLEQFWERNTCQPEIKQYAEDLLNTIFSNKKAIDTLLEKYSDNWTLSRMAVIDRNLLRLATCEILYGNSVPPKVAIDEAVEIAKKYGSEDSPNFINGILDRVLKEKSTVAEITSER</sequence>
<dbReference type="Pfam" id="PF01029">
    <property type="entry name" value="NusB"/>
    <property type="match status" value="1"/>
</dbReference>
<comment type="caution">
    <text evidence="8">The sequence shown here is derived from an EMBL/GenBank/DDBJ whole genome shotgun (WGS) entry which is preliminary data.</text>
</comment>
<dbReference type="OrthoDB" id="9811381at2"/>
<evidence type="ECO:0000256" key="1">
    <source>
        <dbReference type="ARBA" id="ARBA00005952"/>
    </source>
</evidence>
<dbReference type="GO" id="GO:0003723">
    <property type="term" value="F:RNA binding"/>
    <property type="evidence" value="ECO:0007669"/>
    <property type="project" value="UniProtKB-UniRule"/>
</dbReference>
<dbReference type="RefSeq" id="WP_005011398.1">
    <property type="nucleotide sequence ID" value="NZ_HG422173.1"/>
</dbReference>
<evidence type="ECO:0000256" key="6">
    <source>
        <dbReference type="HAMAP-Rule" id="MF_00073"/>
    </source>
</evidence>
<reference evidence="8 9" key="1">
    <citation type="journal article" date="2013" name="Front. Microbiol.">
        <title>The genome of Nitrospina gracilis illuminates the metabolism and evolution of the major marine nitrite oxidizer.</title>
        <authorList>
            <person name="Luecker S."/>
            <person name="Nowka B."/>
            <person name="Rattei T."/>
            <person name="Spieck E."/>
            <person name="and Daims H."/>
        </authorList>
    </citation>
    <scope>NUCLEOTIDE SEQUENCE [LARGE SCALE GENOMIC DNA]</scope>
    <source>
        <strain evidence="8 9">3/211</strain>
    </source>
</reference>
<evidence type="ECO:0000256" key="4">
    <source>
        <dbReference type="ARBA" id="ARBA00023015"/>
    </source>
</evidence>
<feature type="domain" description="NusB/RsmB/TIM44" evidence="7">
    <location>
        <begin position="7"/>
        <end position="131"/>
    </location>
</feature>
<dbReference type="EMBL" id="CAQJ01000101">
    <property type="protein sequence ID" value="CCQ91988.1"/>
    <property type="molecule type" value="Genomic_DNA"/>
</dbReference>
<dbReference type="Proteomes" id="UP000011704">
    <property type="component" value="Unassembled WGS sequence"/>
</dbReference>
<keyword evidence="9" id="KW-1185">Reference proteome</keyword>
<dbReference type="InterPro" id="IPR035926">
    <property type="entry name" value="NusB-like_sf"/>
</dbReference>
<accession>M1Z2L1</accession>
<dbReference type="InterPro" id="IPR006027">
    <property type="entry name" value="NusB_RsmB_TIM44"/>
</dbReference>
<dbReference type="GO" id="GO:0005829">
    <property type="term" value="C:cytosol"/>
    <property type="evidence" value="ECO:0007669"/>
    <property type="project" value="TreeGrafter"/>
</dbReference>
<dbReference type="Gene3D" id="1.10.940.10">
    <property type="entry name" value="NusB-like"/>
    <property type="match status" value="1"/>
</dbReference>
<dbReference type="GO" id="GO:0006353">
    <property type="term" value="P:DNA-templated transcription termination"/>
    <property type="evidence" value="ECO:0007669"/>
    <property type="project" value="UniProtKB-UniRule"/>
</dbReference>
<dbReference type="InParanoid" id="M1Z2L1"/>
<dbReference type="SUPFAM" id="SSF48013">
    <property type="entry name" value="NusB-like"/>
    <property type="match status" value="1"/>
</dbReference>
<dbReference type="STRING" id="1266370.NITGR_910037"/>
<proteinExistence type="inferred from homology"/>
<keyword evidence="5 6" id="KW-0804">Transcription</keyword>